<dbReference type="PROSITE" id="PS50887">
    <property type="entry name" value="GGDEF"/>
    <property type="match status" value="1"/>
</dbReference>
<dbReference type="Gene3D" id="3.30.70.270">
    <property type="match status" value="1"/>
</dbReference>
<dbReference type="EMBL" id="QPJW01000006">
    <property type="protein sequence ID" value="RCX18690.1"/>
    <property type="molecule type" value="Genomic_DNA"/>
</dbReference>
<keyword evidence="1" id="KW-0472">Membrane</keyword>
<feature type="transmembrane region" description="Helical" evidence="1">
    <location>
        <begin position="117"/>
        <end position="136"/>
    </location>
</feature>
<evidence type="ECO:0000256" key="1">
    <source>
        <dbReference type="SAM" id="Phobius"/>
    </source>
</evidence>
<dbReference type="PANTHER" id="PTHR45138:SF9">
    <property type="entry name" value="DIGUANYLATE CYCLASE DGCM-RELATED"/>
    <property type="match status" value="1"/>
</dbReference>
<dbReference type="NCBIfam" id="TIGR00254">
    <property type="entry name" value="GGDEF"/>
    <property type="match status" value="1"/>
</dbReference>
<dbReference type="GO" id="GO:1902201">
    <property type="term" value="P:negative regulation of bacterial-type flagellum-dependent cell motility"/>
    <property type="evidence" value="ECO:0007669"/>
    <property type="project" value="TreeGrafter"/>
</dbReference>
<dbReference type="CDD" id="cd01949">
    <property type="entry name" value="GGDEF"/>
    <property type="match status" value="1"/>
</dbReference>
<feature type="transmembrane region" description="Helical" evidence="1">
    <location>
        <begin position="76"/>
        <end position="97"/>
    </location>
</feature>
<dbReference type="Proteomes" id="UP000253090">
    <property type="component" value="Unassembled WGS sequence"/>
</dbReference>
<dbReference type="Pfam" id="PF00990">
    <property type="entry name" value="GGDEF"/>
    <property type="match status" value="1"/>
</dbReference>
<accession>A0A369BAY5</accession>
<feature type="domain" description="GGDEF" evidence="2">
    <location>
        <begin position="227"/>
        <end position="358"/>
    </location>
</feature>
<dbReference type="InterPro" id="IPR000160">
    <property type="entry name" value="GGDEF_dom"/>
</dbReference>
<evidence type="ECO:0000313" key="4">
    <source>
        <dbReference type="Proteomes" id="UP000253090"/>
    </source>
</evidence>
<evidence type="ECO:0000313" key="3">
    <source>
        <dbReference type="EMBL" id="RCX18690.1"/>
    </source>
</evidence>
<keyword evidence="1" id="KW-1133">Transmembrane helix</keyword>
<sequence>MISDTRTLHRKILNTYWAIFGISIMAELVALYFKVTIEPDRVRYYIIYAMLVPSVIQLFMLGINEAAYRFRIEWKLLIIFSGTCIASALLIANQSIHLQYILLLPLMISMFCFHLRVLYFAFTINMGAFGVLYGVSPQFREGLGRYELSAFIFIMIAMLYILRGIIQRGEELWNDLKRMTRTEQELLVKNAEMNRMLKIDALTDLYNHKTLHEYLDQLIEQSNNCIMPLQLAVIDIDDFKGVNDKFGHAVGDVILNRVACTLKESFSDNEIIGRYGGEEFVVIFPGKTLREAYRETERARENIWRLQHAEMNGRRVSVSIGLAEYQEGRTRSDLFDQADTLLYAAKKNGKNRTMLQAI</sequence>
<proteinExistence type="predicted"/>
<dbReference type="GO" id="GO:0043709">
    <property type="term" value="P:cell adhesion involved in single-species biofilm formation"/>
    <property type="evidence" value="ECO:0007669"/>
    <property type="project" value="TreeGrafter"/>
</dbReference>
<feature type="transmembrane region" description="Helical" evidence="1">
    <location>
        <begin position="148"/>
        <end position="166"/>
    </location>
</feature>
<dbReference type="GO" id="GO:0005886">
    <property type="term" value="C:plasma membrane"/>
    <property type="evidence" value="ECO:0007669"/>
    <property type="project" value="TreeGrafter"/>
</dbReference>
<dbReference type="SMART" id="SM00267">
    <property type="entry name" value="GGDEF"/>
    <property type="match status" value="1"/>
</dbReference>
<dbReference type="GO" id="GO:0052621">
    <property type="term" value="F:diguanylate cyclase activity"/>
    <property type="evidence" value="ECO:0007669"/>
    <property type="project" value="TreeGrafter"/>
</dbReference>
<protein>
    <submittedName>
        <fullName evidence="3">Diguanylate cyclase (GGDEF)-like protein</fullName>
    </submittedName>
</protein>
<dbReference type="PANTHER" id="PTHR45138">
    <property type="entry name" value="REGULATORY COMPONENTS OF SENSORY TRANSDUCTION SYSTEM"/>
    <property type="match status" value="1"/>
</dbReference>
<feature type="transmembrane region" description="Helical" evidence="1">
    <location>
        <begin position="12"/>
        <end position="33"/>
    </location>
</feature>
<organism evidence="3 4">
    <name type="scientific">Fontibacillus phaseoli</name>
    <dbReference type="NCBI Taxonomy" id="1416533"/>
    <lineage>
        <taxon>Bacteria</taxon>
        <taxon>Bacillati</taxon>
        <taxon>Bacillota</taxon>
        <taxon>Bacilli</taxon>
        <taxon>Bacillales</taxon>
        <taxon>Paenibacillaceae</taxon>
        <taxon>Fontibacillus</taxon>
    </lineage>
</organism>
<gene>
    <name evidence="3" type="ORF">DFP94_106224</name>
</gene>
<dbReference type="OrthoDB" id="9759607at2"/>
<dbReference type="SUPFAM" id="SSF55073">
    <property type="entry name" value="Nucleotide cyclase"/>
    <property type="match status" value="1"/>
</dbReference>
<keyword evidence="1" id="KW-0812">Transmembrane</keyword>
<name>A0A369BAY5_9BACL</name>
<dbReference type="InterPro" id="IPR029787">
    <property type="entry name" value="Nucleotide_cyclase"/>
</dbReference>
<feature type="transmembrane region" description="Helical" evidence="1">
    <location>
        <begin position="45"/>
        <end position="64"/>
    </location>
</feature>
<keyword evidence="4" id="KW-1185">Reference proteome</keyword>
<reference evidence="3 4" key="1">
    <citation type="submission" date="2018-07" db="EMBL/GenBank/DDBJ databases">
        <title>Genomic Encyclopedia of Type Strains, Phase III (KMG-III): the genomes of soil and plant-associated and newly described type strains.</title>
        <authorList>
            <person name="Whitman W."/>
        </authorList>
    </citation>
    <scope>NUCLEOTIDE SEQUENCE [LARGE SCALE GENOMIC DNA]</scope>
    <source>
        <strain evidence="3 4">CECT 8333</strain>
    </source>
</reference>
<dbReference type="FunFam" id="3.30.70.270:FF:000001">
    <property type="entry name" value="Diguanylate cyclase domain protein"/>
    <property type="match status" value="1"/>
</dbReference>
<dbReference type="InterPro" id="IPR050469">
    <property type="entry name" value="Diguanylate_Cyclase"/>
</dbReference>
<dbReference type="RefSeq" id="WP_114497548.1">
    <property type="nucleotide sequence ID" value="NZ_QPJW01000006.1"/>
</dbReference>
<evidence type="ECO:0000259" key="2">
    <source>
        <dbReference type="PROSITE" id="PS50887"/>
    </source>
</evidence>
<dbReference type="InterPro" id="IPR043128">
    <property type="entry name" value="Rev_trsase/Diguanyl_cyclase"/>
</dbReference>
<dbReference type="AlphaFoldDB" id="A0A369BAY5"/>
<comment type="caution">
    <text evidence="3">The sequence shown here is derived from an EMBL/GenBank/DDBJ whole genome shotgun (WGS) entry which is preliminary data.</text>
</comment>